<evidence type="ECO:0000313" key="5">
    <source>
        <dbReference type="Proteomes" id="UP000037923"/>
    </source>
</evidence>
<feature type="region of interest" description="Disordered" evidence="1">
    <location>
        <begin position="662"/>
        <end position="706"/>
    </location>
</feature>
<dbReference type="RefSeq" id="XP_015662397.1">
    <property type="nucleotide sequence ID" value="XM_015798919.1"/>
</dbReference>
<keyword evidence="5" id="KW-1185">Reference proteome</keyword>
<dbReference type="AlphaFoldDB" id="A0A0M9G7I0"/>
<feature type="compositionally biased region" description="Polar residues" evidence="1">
    <location>
        <begin position="588"/>
        <end position="604"/>
    </location>
</feature>
<name>A0A0M9G7I0_LEPPY</name>
<organism evidence="4 5">
    <name type="scientific">Leptomonas pyrrhocoris</name>
    <name type="common">Firebug parasite</name>
    <dbReference type="NCBI Taxonomy" id="157538"/>
    <lineage>
        <taxon>Eukaryota</taxon>
        <taxon>Discoba</taxon>
        <taxon>Euglenozoa</taxon>
        <taxon>Kinetoplastea</taxon>
        <taxon>Metakinetoplastina</taxon>
        <taxon>Trypanosomatida</taxon>
        <taxon>Trypanosomatidae</taxon>
        <taxon>Leishmaniinae</taxon>
        <taxon>Leptomonas</taxon>
    </lineage>
</organism>
<accession>A0A0M9G7I0</accession>
<dbReference type="EMBL" id="LGTL01000003">
    <property type="protein sequence ID" value="KPA83958.1"/>
    <property type="molecule type" value="Genomic_DNA"/>
</dbReference>
<dbReference type="EMBL" id="LGTL01000003">
    <property type="protein sequence ID" value="KPA83957.1"/>
    <property type="molecule type" value="Genomic_DNA"/>
</dbReference>
<comment type="caution">
    <text evidence="4">The sequence shown here is derived from an EMBL/GenBank/DDBJ whole genome shotgun (WGS) entry which is preliminary data.</text>
</comment>
<keyword evidence="2" id="KW-1133">Transmembrane helix</keyword>
<keyword evidence="2" id="KW-0812">Transmembrane</keyword>
<dbReference type="VEuPathDB" id="TriTrypDB:LpyrH10_03_2590"/>
<feature type="compositionally biased region" description="Basic and acidic residues" evidence="1">
    <location>
        <begin position="633"/>
        <end position="642"/>
    </location>
</feature>
<dbReference type="Proteomes" id="UP000037923">
    <property type="component" value="Unassembled WGS sequence"/>
</dbReference>
<dbReference type="GeneID" id="26902403"/>
<feature type="chain" id="PRO_5007418436" description="Transmembrane protein" evidence="3">
    <location>
        <begin position="40"/>
        <end position="821"/>
    </location>
</feature>
<proteinExistence type="predicted"/>
<dbReference type="RefSeq" id="XP_015662396.1">
    <property type="nucleotide sequence ID" value="XM_015798918.1"/>
</dbReference>
<evidence type="ECO:0000256" key="3">
    <source>
        <dbReference type="SAM" id="SignalP"/>
    </source>
</evidence>
<feature type="compositionally biased region" description="Basic and acidic residues" evidence="1">
    <location>
        <begin position="571"/>
        <end position="581"/>
    </location>
</feature>
<evidence type="ECO:0000256" key="1">
    <source>
        <dbReference type="SAM" id="MobiDB-lite"/>
    </source>
</evidence>
<evidence type="ECO:0000256" key="2">
    <source>
        <dbReference type="SAM" id="Phobius"/>
    </source>
</evidence>
<dbReference type="EMBL" id="LGTL01000003">
    <property type="protein sequence ID" value="KPA83959.1"/>
    <property type="molecule type" value="Genomic_DNA"/>
</dbReference>
<dbReference type="OrthoDB" id="263809at2759"/>
<dbReference type="RefSeq" id="XP_015662398.1">
    <property type="nucleotide sequence ID" value="XM_015798920.1"/>
</dbReference>
<sequence>MSFSQVQHCARATATGLATLLVVLLLLVLAGLPAQGTTADVTGSAWLSGPAEIWAAAMGGSDTSENAKLLRGAIKMDFTAAITALDAGADVTVSTLTPNTAPLSGPVYGAQATYTVTSTSLTVPQIDECLRGATMTTLNSFFDAGAASLHLTITVLNAYAPADMTHIGDTYLPLTGASFMWQMTFDILTAAGPAALASFILPIMQDLQNTVDSTEKLYLMVVPADVTKHIVNASSLYAAYSIWSYPSNPDPASAATLEAKAMTTPLAHFSAFVRGLKTTFPALDEYADLIPDPVKTWTPLLPDPNGGSSSGDDDVVVTGYVTGNYLLTFAGEVVVWDRSWTTQRAAVEATIVAAAEARLLRRQYRTTATVVSADTVQSSKKSVSGLQVVCHVTHGYPADATHIWGPNDIASMLLQGNYSATQMIYTAAALSTAGTPTALVPRLSVVALGDTTVAAGALASTEIEYDYTVKILPVEIGLIVMAAAVFGLAMIAFFIACGCFCCCRHCISTNKHGNSTRARGKAERTPQLQADLERDQRRRKNLDADFASDEDPYHVHKKHRKGTRSPNPLCSHDEHRALGPREEDEQETQQLRTTSLTFSNSDNSDPVKKVPPLPIAATEGVPMDLTETPVTPGEDHPHRHYYDATPDEQAADAVVDAAVVSAPPQEEEKHGGGRPQSSRHMRHRGKRAAAAEPPRQSTPPRPEAGNNYTQQYMALVDPTLFFSTDAPDPCAAGQEEATEKQTRLSQNSLLEAKNAAALPPAAYPQLDEHHLQYQQQRYHHRYSASPPPAYPSAELYAGAPVPTTTTSLSSFMPMLNIRKKN</sequence>
<evidence type="ECO:0008006" key="6">
    <source>
        <dbReference type="Google" id="ProtNLM"/>
    </source>
</evidence>
<feature type="compositionally biased region" description="Basic residues" evidence="1">
    <location>
        <begin position="677"/>
        <end position="687"/>
    </location>
</feature>
<feature type="signal peptide" evidence="3">
    <location>
        <begin position="1"/>
        <end position="39"/>
    </location>
</feature>
<feature type="transmembrane region" description="Helical" evidence="2">
    <location>
        <begin position="476"/>
        <end position="503"/>
    </location>
</feature>
<feature type="region of interest" description="Disordered" evidence="1">
    <location>
        <begin position="512"/>
        <end position="642"/>
    </location>
</feature>
<reference evidence="4 5" key="1">
    <citation type="submission" date="2015-07" db="EMBL/GenBank/DDBJ databases">
        <title>High-quality genome of monoxenous trypanosomatid Leptomonas pyrrhocoris.</title>
        <authorList>
            <person name="Flegontov P."/>
            <person name="Butenko A."/>
            <person name="Firsov S."/>
            <person name="Vlcek C."/>
            <person name="Logacheva M.D."/>
            <person name="Field M."/>
            <person name="Filatov D."/>
            <person name="Flegontova O."/>
            <person name="Gerasimov E."/>
            <person name="Jackson A.P."/>
            <person name="Kelly S."/>
            <person name="Opperdoes F."/>
            <person name="O'Reilly A."/>
            <person name="Votypka J."/>
            <person name="Yurchenko V."/>
            <person name="Lukes J."/>
        </authorList>
    </citation>
    <scope>NUCLEOTIDE SEQUENCE [LARGE SCALE GENOMIC DNA]</scope>
    <source>
        <strain evidence="4">H10</strain>
    </source>
</reference>
<gene>
    <name evidence="4" type="ORF">ABB37_02108</name>
</gene>
<protein>
    <recommendedName>
        <fullName evidence="6">Transmembrane protein</fullName>
    </recommendedName>
</protein>
<evidence type="ECO:0000313" key="4">
    <source>
        <dbReference type="EMBL" id="KPA83959.1"/>
    </source>
</evidence>
<keyword evidence="3" id="KW-0732">Signal</keyword>
<keyword evidence="2" id="KW-0472">Membrane</keyword>